<dbReference type="AlphaFoldDB" id="A0A1Q9CK59"/>
<evidence type="ECO:0000313" key="1">
    <source>
        <dbReference type="EMBL" id="OLP83295.1"/>
    </source>
</evidence>
<sequence>MSLLAPLGVNWTLSDGVERAVAIPEDSFATDNVQAAEALQLTPGHFLLVPAVPPIGDHARKGALPLLLDLARLMLVQDIPLCTLLEDSRIQSSDHPLHLAATLIESKGSSMDIVPLTVALGAVATEAHPAALVLRTDFLFFAMGRLAAVRIGDVSPEDQDDPGHQRTQTTSYTRWGTYDPLASAAAFRAWSESNADVFFTALSSPWALQAAVQGQRQSEALRTLAKQLKRACRVDRAKYLSTLADAVQANTEGSFRALHRLLGLKQKKPFAPEVLPEILDDQGRVCETPDEATRRWRSYFGDMEAGEQQDLAGVQSCVDARRDLAWPLPANVAELPGLSDVSRAIAQMKRHKACGPDGLPGDVFKTLPASFAVHLMPLALKLGLLGEEAAGLKGSSLTWLYKHRGARNVCSSYRAIMLLPAITKILHRSFRPKLYYHVMEHSPPILLGGRRGATAVFGSHLTRAFQFWCVARKQPSCILFADVASACYSIRELTARRSDKQGESAHCLTTDQRAQVGSEVAAEIANGSAFRASGASPWLESLAAELHRGTVDEICQRRRNSLRLLFPWLPSIGILVWLLEYHSCLRFELEWHQLGRHFGRAVCVHIVVDIFPSPDVVL</sequence>
<dbReference type="EMBL" id="LSRX01001125">
    <property type="protein sequence ID" value="OLP83295.1"/>
    <property type="molecule type" value="Genomic_DNA"/>
</dbReference>
<dbReference type="Proteomes" id="UP000186817">
    <property type="component" value="Unassembled WGS sequence"/>
</dbReference>
<proteinExistence type="predicted"/>
<evidence type="ECO:0000313" key="2">
    <source>
        <dbReference type="Proteomes" id="UP000186817"/>
    </source>
</evidence>
<evidence type="ECO:0008006" key="3">
    <source>
        <dbReference type="Google" id="ProtNLM"/>
    </source>
</evidence>
<gene>
    <name evidence="1" type="ORF">AK812_SmicGene35959</name>
</gene>
<accession>A0A1Q9CK59</accession>
<comment type="caution">
    <text evidence="1">The sequence shown here is derived from an EMBL/GenBank/DDBJ whole genome shotgun (WGS) entry which is preliminary data.</text>
</comment>
<organism evidence="1 2">
    <name type="scientific">Symbiodinium microadriaticum</name>
    <name type="common">Dinoflagellate</name>
    <name type="synonym">Zooxanthella microadriatica</name>
    <dbReference type="NCBI Taxonomy" id="2951"/>
    <lineage>
        <taxon>Eukaryota</taxon>
        <taxon>Sar</taxon>
        <taxon>Alveolata</taxon>
        <taxon>Dinophyceae</taxon>
        <taxon>Suessiales</taxon>
        <taxon>Symbiodiniaceae</taxon>
        <taxon>Symbiodinium</taxon>
    </lineage>
</organism>
<reference evidence="1 2" key="1">
    <citation type="submission" date="2016-02" db="EMBL/GenBank/DDBJ databases">
        <title>Genome analysis of coral dinoflagellate symbionts highlights evolutionary adaptations to a symbiotic lifestyle.</title>
        <authorList>
            <person name="Aranda M."/>
            <person name="Li Y."/>
            <person name="Liew Y.J."/>
            <person name="Baumgarten S."/>
            <person name="Simakov O."/>
            <person name="Wilson M."/>
            <person name="Piel J."/>
            <person name="Ashoor H."/>
            <person name="Bougouffa S."/>
            <person name="Bajic V.B."/>
            <person name="Ryu T."/>
            <person name="Ravasi T."/>
            <person name="Bayer T."/>
            <person name="Micklem G."/>
            <person name="Kim H."/>
            <person name="Bhak J."/>
            <person name="Lajeunesse T.C."/>
            <person name="Voolstra C.R."/>
        </authorList>
    </citation>
    <scope>NUCLEOTIDE SEQUENCE [LARGE SCALE GENOMIC DNA]</scope>
    <source>
        <strain evidence="1 2">CCMP2467</strain>
    </source>
</reference>
<name>A0A1Q9CK59_SYMMI</name>
<keyword evidence="2" id="KW-1185">Reference proteome</keyword>
<dbReference type="OrthoDB" id="447518at2759"/>
<protein>
    <recommendedName>
        <fullName evidence="3">Reverse transcriptase domain-containing protein</fullName>
    </recommendedName>
</protein>